<feature type="transmembrane region" description="Helical" evidence="9">
    <location>
        <begin position="6"/>
        <end position="26"/>
    </location>
</feature>
<keyword evidence="5 8" id="KW-0812">Transmembrane</keyword>
<evidence type="ECO:0000256" key="1">
    <source>
        <dbReference type="ARBA" id="ARBA00004651"/>
    </source>
</evidence>
<dbReference type="SUPFAM" id="SSF81345">
    <property type="entry name" value="ABC transporter involved in vitamin B12 uptake, BtuC"/>
    <property type="match status" value="1"/>
</dbReference>
<feature type="transmembrane region" description="Helical" evidence="9">
    <location>
        <begin position="139"/>
        <end position="161"/>
    </location>
</feature>
<feature type="transmembrane region" description="Helical" evidence="9">
    <location>
        <begin position="254"/>
        <end position="273"/>
    </location>
</feature>
<evidence type="ECO:0000256" key="9">
    <source>
        <dbReference type="SAM" id="Phobius"/>
    </source>
</evidence>
<dbReference type="PANTHER" id="PTHR30477">
    <property type="entry name" value="ABC-TRANSPORTER METAL-BINDING PROTEIN"/>
    <property type="match status" value="1"/>
</dbReference>
<evidence type="ECO:0000256" key="3">
    <source>
        <dbReference type="ARBA" id="ARBA00022448"/>
    </source>
</evidence>
<dbReference type="GO" id="GO:0010043">
    <property type="term" value="P:response to zinc ion"/>
    <property type="evidence" value="ECO:0007669"/>
    <property type="project" value="TreeGrafter"/>
</dbReference>
<dbReference type="InterPro" id="IPR037294">
    <property type="entry name" value="ABC_BtuC-like"/>
</dbReference>
<proteinExistence type="inferred from homology"/>
<feature type="transmembrane region" description="Helical" evidence="9">
    <location>
        <begin position="173"/>
        <end position="196"/>
    </location>
</feature>
<dbReference type="AlphaFoldDB" id="A0A2G9EIL1"/>
<evidence type="ECO:0000256" key="2">
    <source>
        <dbReference type="ARBA" id="ARBA00008034"/>
    </source>
</evidence>
<comment type="similarity">
    <text evidence="2 8">Belongs to the ABC-3 integral membrane protein family.</text>
</comment>
<evidence type="ECO:0000256" key="4">
    <source>
        <dbReference type="ARBA" id="ARBA00022475"/>
    </source>
</evidence>
<feature type="transmembrane region" description="Helical" evidence="9">
    <location>
        <begin position="57"/>
        <end position="75"/>
    </location>
</feature>
<feature type="transmembrane region" description="Helical" evidence="9">
    <location>
        <begin position="87"/>
        <end position="105"/>
    </location>
</feature>
<comment type="caution">
    <text evidence="10">The sequence shown here is derived from an EMBL/GenBank/DDBJ whole genome shotgun (WGS) entry which is preliminary data.</text>
</comment>
<dbReference type="CDD" id="cd06550">
    <property type="entry name" value="TM_ABC_iron-siderophores_like"/>
    <property type="match status" value="1"/>
</dbReference>
<feature type="transmembrane region" description="Helical" evidence="9">
    <location>
        <begin position="33"/>
        <end position="51"/>
    </location>
</feature>
<keyword evidence="4" id="KW-1003">Cell membrane</keyword>
<gene>
    <name evidence="10" type="ORF">CTM71_10465</name>
</gene>
<evidence type="ECO:0000256" key="8">
    <source>
        <dbReference type="RuleBase" id="RU003943"/>
    </source>
</evidence>
<evidence type="ECO:0000313" key="10">
    <source>
        <dbReference type="EMBL" id="PIM80752.1"/>
    </source>
</evidence>
<evidence type="ECO:0000256" key="6">
    <source>
        <dbReference type="ARBA" id="ARBA00022989"/>
    </source>
</evidence>
<reference evidence="10 11" key="1">
    <citation type="submission" date="2017-11" db="EMBL/GenBank/DDBJ databases">
        <title>Genome sequencing of Fusobacterium periodonticum KCOM 1259.</title>
        <authorList>
            <person name="Kook J.-K."/>
            <person name="Park S.-N."/>
            <person name="Lim Y.K."/>
        </authorList>
    </citation>
    <scope>NUCLEOTIDE SEQUENCE [LARGE SCALE GENOMIC DNA]</scope>
    <source>
        <strain evidence="10 11">KCOM 1259</strain>
    </source>
</reference>
<dbReference type="GeneID" id="93328846"/>
<name>A0A2G9EIL1_9FUSO</name>
<sequence length="289" mass="31179">MSAGLTIQLIAILISVACALLGVFLVLRSMSMLTDAISHTVLLGIVLSFFITHKLDSPLLIVGATLTGLLTVYFVEVLSDSKLVKEDAAIGIVLSILFSVAVILISKYTANIHLDIDAVLLGEIAFAPFHTTEIFGFKIATGLVNGFGILVVNLLFITIFFKEIKISIFDKALALTLGLLPEVFHYLLMTLVSVTSVVSFDIVGATLMISFMVGPATTAYMISKNLKTMLVYSSLIGVISSIIGYHLAVFLDVSISGSIAVVIGVIFFIVLFGKRFKKSTHLLMLLMEH</sequence>
<dbReference type="GO" id="GO:0055085">
    <property type="term" value="P:transmembrane transport"/>
    <property type="evidence" value="ECO:0007669"/>
    <property type="project" value="InterPro"/>
</dbReference>
<dbReference type="InterPro" id="IPR001626">
    <property type="entry name" value="ABC_TroCD"/>
</dbReference>
<dbReference type="Pfam" id="PF00950">
    <property type="entry name" value="ABC-3"/>
    <property type="match status" value="1"/>
</dbReference>
<evidence type="ECO:0000256" key="5">
    <source>
        <dbReference type="ARBA" id="ARBA00022692"/>
    </source>
</evidence>
<dbReference type="EMBL" id="PEQY01000001">
    <property type="protein sequence ID" value="PIM80752.1"/>
    <property type="molecule type" value="Genomic_DNA"/>
</dbReference>
<dbReference type="Proteomes" id="UP000229011">
    <property type="component" value="Unassembled WGS sequence"/>
</dbReference>
<dbReference type="GO" id="GO:0043190">
    <property type="term" value="C:ATP-binding cassette (ABC) transporter complex"/>
    <property type="evidence" value="ECO:0007669"/>
    <property type="project" value="InterPro"/>
</dbReference>
<protein>
    <submittedName>
        <fullName evidence="10">Zinc ABC transporter permease</fullName>
    </submittedName>
</protein>
<evidence type="ECO:0000313" key="11">
    <source>
        <dbReference type="Proteomes" id="UP000229011"/>
    </source>
</evidence>
<feature type="transmembrane region" description="Helical" evidence="9">
    <location>
        <begin position="202"/>
        <end position="222"/>
    </location>
</feature>
<keyword evidence="6 9" id="KW-1133">Transmembrane helix</keyword>
<dbReference type="FunFam" id="1.10.3470.10:FF:000020">
    <property type="entry name" value="Manganese ABC transporter permease protein"/>
    <property type="match status" value="1"/>
</dbReference>
<dbReference type="PANTHER" id="PTHR30477:SF8">
    <property type="entry name" value="METAL TRANSPORT SYSTEM MEMBRANE PROTEIN CT_070-RELATED"/>
    <property type="match status" value="1"/>
</dbReference>
<evidence type="ECO:0000256" key="7">
    <source>
        <dbReference type="ARBA" id="ARBA00023136"/>
    </source>
</evidence>
<keyword evidence="3 8" id="KW-0813">Transport</keyword>
<comment type="subcellular location">
    <subcellularLocation>
        <location evidence="1 8">Cell membrane</location>
        <topology evidence="1 8">Multi-pass membrane protein</topology>
    </subcellularLocation>
</comment>
<organism evidence="10 11">
    <name type="scientific">Fusobacterium pseudoperiodonticum</name>
    <dbReference type="NCBI Taxonomy" id="2663009"/>
    <lineage>
        <taxon>Bacteria</taxon>
        <taxon>Fusobacteriati</taxon>
        <taxon>Fusobacteriota</taxon>
        <taxon>Fusobacteriia</taxon>
        <taxon>Fusobacteriales</taxon>
        <taxon>Fusobacteriaceae</taxon>
        <taxon>Fusobacterium</taxon>
    </lineage>
</organism>
<dbReference type="Gene3D" id="1.10.3470.10">
    <property type="entry name" value="ABC transporter involved in vitamin B12 uptake, BtuC"/>
    <property type="match status" value="1"/>
</dbReference>
<feature type="transmembrane region" description="Helical" evidence="9">
    <location>
        <begin position="229"/>
        <end position="248"/>
    </location>
</feature>
<keyword evidence="7 9" id="KW-0472">Membrane</keyword>
<accession>A0A2G9EIL1</accession>
<dbReference type="RefSeq" id="WP_099959342.1">
    <property type="nucleotide sequence ID" value="NZ_PEQY01000001.1"/>
</dbReference>